<gene>
    <name evidence="2" type="ORF">MDMS009_539</name>
</gene>
<protein>
    <submittedName>
        <fullName evidence="2">Uncharacterized protein</fullName>
    </submittedName>
</protein>
<reference evidence="2 3" key="1">
    <citation type="journal article" date="2011" name="J. Bacteriol.">
        <title>Draft genome sequence of the chemolithoheterotrophic, halophilic methylotroph Methylophaga thiooxydans DMS010.</title>
        <authorList>
            <person name="Boden R."/>
            <person name="Ferriera S."/>
            <person name="Johnson J."/>
            <person name="Kelly D.P."/>
            <person name="Murrell J.C."/>
            <person name="Schafer H."/>
        </authorList>
    </citation>
    <scope>NUCLEOTIDE SEQUENCE [LARGE SCALE GENOMIC DNA]</scope>
    <source>
        <strain evidence="2 3">DMS010</strain>
    </source>
</reference>
<name>C0N2Z6_9GAMM</name>
<sequence>MHSQTKNIGFSVQLATSKWCFASLTTMLMTVFLLIRN</sequence>
<keyword evidence="3" id="KW-1185">Reference proteome</keyword>
<evidence type="ECO:0000313" key="2">
    <source>
        <dbReference type="EMBL" id="EEF80812.1"/>
    </source>
</evidence>
<dbReference type="HOGENOM" id="CLU_3345887_0_0_6"/>
<dbReference type="AlphaFoldDB" id="C0N2Z6"/>
<dbReference type="Proteomes" id="UP000004679">
    <property type="component" value="Unassembled WGS sequence"/>
</dbReference>
<keyword evidence="1" id="KW-0472">Membrane</keyword>
<feature type="transmembrane region" description="Helical" evidence="1">
    <location>
        <begin position="16"/>
        <end position="35"/>
    </location>
</feature>
<keyword evidence="1" id="KW-1133">Transmembrane helix</keyword>
<evidence type="ECO:0000313" key="3">
    <source>
        <dbReference type="Proteomes" id="UP000004679"/>
    </source>
</evidence>
<accession>C0N2Z6</accession>
<organism evidence="2 3">
    <name type="scientific">Methylophaga thiooxydans DMS010</name>
    <dbReference type="NCBI Taxonomy" id="637616"/>
    <lineage>
        <taxon>Bacteria</taxon>
        <taxon>Pseudomonadati</taxon>
        <taxon>Pseudomonadota</taxon>
        <taxon>Gammaproteobacteria</taxon>
        <taxon>Thiotrichales</taxon>
        <taxon>Piscirickettsiaceae</taxon>
        <taxon>Methylophaga</taxon>
    </lineage>
</organism>
<keyword evidence="1" id="KW-0812">Transmembrane</keyword>
<evidence type="ECO:0000256" key="1">
    <source>
        <dbReference type="SAM" id="Phobius"/>
    </source>
</evidence>
<dbReference type="EMBL" id="GG657888">
    <property type="protein sequence ID" value="EEF80812.1"/>
    <property type="molecule type" value="Genomic_DNA"/>
</dbReference>
<proteinExistence type="predicted"/>